<gene>
    <name evidence="2" type="ORF">GN242_07610</name>
</gene>
<protein>
    <submittedName>
        <fullName evidence="2">Uncharacterized protein</fullName>
    </submittedName>
</protein>
<name>A0A6I6EEW6_9GAMM</name>
<dbReference type="Proteomes" id="UP000424752">
    <property type="component" value="Chromosome"/>
</dbReference>
<dbReference type="RefSeq" id="WP_156287200.1">
    <property type="nucleotide sequence ID" value="NZ_CP046509.1"/>
</dbReference>
<evidence type="ECO:0000313" key="3">
    <source>
        <dbReference type="Proteomes" id="UP000424752"/>
    </source>
</evidence>
<feature type="transmembrane region" description="Helical" evidence="1">
    <location>
        <begin position="32"/>
        <end position="50"/>
    </location>
</feature>
<evidence type="ECO:0000256" key="1">
    <source>
        <dbReference type="SAM" id="Phobius"/>
    </source>
</evidence>
<organism evidence="2 3">
    <name type="scientific">Erwinia sorbitola</name>
    <dbReference type="NCBI Taxonomy" id="2681984"/>
    <lineage>
        <taxon>Bacteria</taxon>
        <taxon>Pseudomonadati</taxon>
        <taxon>Pseudomonadota</taxon>
        <taxon>Gammaproteobacteria</taxon>
        <taxon>Enterobacterales</taxon>
        <taxon>Erwiniaceae</taxon>
        <taxon>Erwinia</taxon>
    </lineage>
</organism>
<sequence>MRILWGISALLSVFGFFQGVLLVSSANGAPQQAAGAAMGLALSVIPYCFCRALQQMRPREVVIKNEESK</sequence>
<keyword evidence="1" id="KW-0472">Membrane</keyword>
<proteinExistence type="predicted"/>
<dbReference type="KEGG" id="erwi:GN242_07610"/>
<reference evidence="2 3" key="1">
    <citation type="submission" date="2019-12" db="EMBL/GenBank/DDBJ databases">
        <title>Erwinia sp. nov., isolated from droppings of birds in the Qinghai-Tiebt plateau of China.</title>
        <authorList>
            <person name="Ge Y."/>
        </authorList>
    </citation>
    <scope>NUCLEOTIDE SEQUENCE [LARGE SCALE GENOMIC DNA]</scope>
    <source>
        <strain evidence="2 3">J780</strain>
    </source>
</reference>
<dbReference type="AlphaFoldDB" id="A0A6I6EEW6"/>
<dbReference type="EMBL" id="CP046509">
    <property type="protein sequence ID" value="QGU87088.1"/>
    <property type="molecule type" value="Genomic_DNA"/>
</dbReference>
<accession>A0A6I6EEW6</accession>
<evidence type="ECO:0000313" key="2">
    <source>
        <dbReference type="EMBL" id="QGU87088.1"/>
    </source>
</evidence>
<keyword evidence="1" id="KW-1133">Transmembrane helix</keyword>
<keyword evidence="1" id="KW-0812">Transmembrane</keyword>